<dbReference type="PANTHER" id="PTHR31042">
    <property type="entry name" value="CORE-2/I-BRANCHING BETA-1,6-N-ACETYLGLUCOSAMINYLTRANSFERASE FAMILY PROTEIN-RELATED"/>
    <property type="match status" value="1"/>
</dbReference>
<evidence type="ECO:0000313" key="9">
    <source>
        <dbReference type="Proteomes" id="UP000039865"/>
    </source>
</evidence>
<organism evidence="8 9">
    <name type="scientific">Stylonychia lemnae</name>
    <name type="common">Ciliate</name>
    <dbReference type="NCBI Taxonomy" id="5949"/>
    <lineage>
        <taxon>Eukaryota</taxon>
        <taxon>Sar</taxon>
        <taxon>Alveolata</taxon>
        <taxon>Ciliophora</taxon>
        <taxon>Intramacronucleata</taxon>
        <taxon>Spirotrichea</taxon>
        <taxon>Stichotrichia</taxon>
        <taxon>Sporadotrichida</taxon>
        <taxon>Oxytrichidae</taxon>
        <taxon>Stylonychinae</taxon>
        <taxon>Stylonychia</taxon>
    </lineage>
</organism>
<dbReference type="Proteomes" id="UP000039865">
    <property type="component" value="Unassembled WGS sequence"/>
</dbReference>
<evidence type="ECO:0000256" key="6">
    <source>
        <dbReference type="SAM" id="MobiDB-lite"/>
    </source>
</evidence>
<dbReference type="PANTHER" id="PTHR31042:SF8">
    <property type="entry name" value="CORE-2_I-BRANCHING BETA-1,6-N-ACETYLGLUCOSAMINYLTRANSFERASE FAMILY PROTEIN"/>
    <property type="match status" value="1"/>
</dbReference>
<dbReference type="Pfam" id="PF02485">
    <property type="entry name" value="Branch"/>
    <property type="match status" value="1"/>
</dbReference>
<evidence type="ECO:0000256" key="1">
    <source>
        <dbReference type="ARBA" id="ARBA00004606"/>
    </source>
</evidence>
<comment type="subcellular location">
    <subcellularLocation>
        <location evidence="1">Membrane</location>
        <topology evidence="1">Single-pass type II membrane protein</topology>
    </subcellularLocation>
</comment>
<protein>
    <submittedName>
        <fullName evidence="8">Core-2 i-branching beta--n-acetylglucosaminyltransferase family protein</fullName>
    </submittedName>
</protein>
<dbReference type="AlphaFoldDB" id="A0A078A9N2"/>
<keyword evidence="5" id="KW-0325">Glycoprotein</keyword>
<sequence>MVISFCLTISLLLSLTNAFEVSMRTLDQDRQLSRDQIQFKGKLSFLFNIRDNLNMPAVWNKFFSEAPQEMYSIYYHSSFKSIINLDQQITAFRVPRVRIDSDEYDTFKAWTQLIKMATINDKNQKFILLTDSSIPIFNFFTIYEAALSNDYTLLQAAPFELGKDTLFPTYSRLLSLFSSDEVLRHSATMILRKDHAILLLKKNEEILNTFRRLRPMPDPNNVLIGTYLKKEGLSEELRNHCIAYNDFSTDFDSFDQLITYEDLGDAQIDCLFYSNVTRGTKIQDDAFQRIFKLGKPQAPKKQDDSESRQYDEL</sequence>
<accession>A0A078A9N2</accession>
<dbReference type="GO" id="GO:0016757">
    <property type="term" value="F:glycosyltransferase activity"/>
    <property type="evidence" value="ECO:0007669"/>
    <property type="project" value="UniProtKB-KW"/>
</dbReference>
<keyword evidence="7" id="KW-0732">Signal</keyword>
<feature type="signal peptide" evidence="7">
    <location>
        <begin position="1"/>
        <end position="18"/>
    </location>
</feature>
<feature type="region of interest" description="Disordered" evidence="6">
    <location>
        <begin position="294"/>
        <end position="313"/>
    </location>
</feature>
<evidence type="ECO:0000256" key="5">
    <source>
        <dbReference type="ARBA" id="ARBA00023180"/>
    </source>
</evidence>
<evidence type="ECO:0000256" key="2">
    <source>
        <dbReference type="ARBA" id="ARBA00022676"/>
    </source>
</evidence>
<feature type="chain" id="PRO_5001729262" evidence="7">
    <location>
        <begin position="19"/>
        <end position="313"/>
    </location>
</feature>
<feature type="compositionally biased region" description="Basic and acidic residues" evidence="6">
    <location>
        <begin position="300"/>
        <end position="313"/>
    </location>
</feature>
<evidence type="ECO:0000256" key="4">
    <source>
        <dbReference type="ARBA" id="ARBA00023136"/>
    </source>
</evidence>
<dbReference type="OrthoDB" id="191334at2759"/>
<evidence type="ECO:0000256" key="3">
    <source>
        <dbReference type="ARBA" id="ARBA00022679"/>
    </source>
</evidence>
<evidence type="ECO:0000313" key="8">
    <source>
        <dbReference type="EMBL" id="CDW78297.1"/>
    </source>
</evidence>
<name>A0A078A9N2_STYLE</name>
<keyword evidence="3 8" id="KW-0808">Transferase</keyword>
<dbReference type="GO" id="GO:0016020">
    <property type="term" value="C:membrane"/>
    <property type="evidence" value="ECO:0007669"/>
    <property type="project" value="UniProtKB-SubCell"/>
</dbReference>
<reference evidence="8 9" key="1">
    <citation type="submission" date="2014-06" db="EMBL/GenBank/DDBJ databases">
        <authorList>
            <person name="Swart Estienne"/>
        </authorList>
    </citation>
    <scope>NUCLEOTIDE SEQUENCE [LARGE SCALE GENOMIC DNA]</scope>
    <source>
        <strain evidence="8 9">130c</strain>
    </source>
</reference>
<keyword evidence="9" id="KW-1185">Reference proteome</keyword>
<dbReference type="InParanoid" id="A0A078A9N2"/>
<evidence type="ECO:0000256" key="7">
    <source>
        <dbReference type="SAM" id="SignalP"/>
    </source>
</evidence>
<dbReference type="InterPro" id="IPR003406">
    <property type="entry name" value="Glyco_trans_14"/>
</dbReference>
<dbReference type="InterPro" id="IPR044174">
    <property type="entry name" value="BC10-like"/>
</dbReference>
<keyword evidence="4" id="KW-0472">Membrane</keyword>
<gene>
    <name evidence="8" type="primary">Contig8304.g8856</name>
    <name evidence="8" type="ORF">STYLEM_7273</name>
</gene>
<proteinExistence type="predicted"/>
<dbReference type="EMBL" id="CCKQ01006960">
    <property type="protein sequence ID" value="CDW78297.1"/>
    <property type="molecule type" value="Genomic_DNA"/>
</dbReference>
<keyword evidence="2 8" id="KW-0328">Glycosyltransferase</keyword>